<keyword evidence="3" id="KW-1185">Reference proteome</keyword>
<feature type="non-terminal residue" evidence="2">
    <location>
        <position position="1"/>
    </location>
</feature>
<sequence>KSNPYDACLLSAVRTSPPLKRRDPPQTGLRRCESETFRPAGTA</sequence>
<evidence type="ECO:0000313" key="3">
    <source>
        <dbReference type="Proteomes" id="UP000499080"/>
    </source>
</evidence>
<dbReference type="Proteomes" id="UP000499080">
    <property type="component" value="Unassembled WGS sequence"/>
</dbReference>
<dbReference type="EMBL" id="BGPR01071865">
    <property type="protein sequence ID" value="GBO44934.1"/>
    <property type="molecule type" value="Genomic_DNA"/>
</dbReference>
<organism evidence="2 3">
    <name type="scientific">Araneus ventricosus</name>
    <name type="common">Orbweaver spider</name>
    <name type="synonym">Epeira ventricosa</name>
    <dbReference type="NCBI Taxonomy" id="182803"/>
    <lineage>
        <taxon>Eukaryota</taxon>
        <taxon>Metazoa</taxon>
        <taxon>Ecdysozoa</taxon>
        <taxon>Arthropoda</taxon>
        <taxon>Chelicerata</taxon>
        <taxon>Arachnida</taxon>
        <taxon>Araneae</taxon>
        <taxon>Araneomorphae</taxon>
        <taxon>Entelegynae</taxon>
        <taxon>Araneoidea</taxon>
        <taxon>Araneidae</taxon>
        <taxon>Araneus</taxon>
    </lineage>
</organism>
<proteinExistence type="predicted"/>
<accession>A0A4Y2X7M3</accession>
<name>A0A4Y2X7M3_ARAVE</name>
<protein>
    <submittedName>
        <fullName evidence="2">Uncharacterized protein</fullName>
    </submittedName>
</protein>
<gene>
    <name evidence="2" type="ORF">AVEN_270868_1</name>
</gene>
<evidence type="ECO:0000256" key="1">
    <source>
        <dbReference type="SAM" id="MobiDB-lite"/>
    </source>
</evidence>
<feature type="region of interest" description="Disordered" evidence="1">
    <location>
        <begin position="16"/>
        <end position="43"/>
    </location>
</feature>
<dbReference type="AlphaFoldDB" id="A0A4Y2X7M3"/>
<reference evidence="2 3" key="1">
    <citation type="journal article" date="2019" name="Sci. Rep.">
        <title>Orb-weaving spider Araneus ventricosus genome elucidates the spidroin gene catalogue.</title>
        <authorList>
            <person name="Kono N."/>
            <person name="Nakamura H."/>
            <person name="Ohtoshi R."/>
            <person name="Moran D.A.P."/>
            <person name="Shinohara A."/>
            <person name="Yoshida Y."/>
            <person name="Fujiwara M."/>
            <person name="Mori M."/>
            <person name="Tomita M."/>
            <person name="Arakawa K."/>
        </authorList>
    </citation>
    <scope>NUCLEOTIDE SEQUENCE [LARGE SCALE GENOMIC DNA]</scope>
</reference>
<comment type="caution">
    <text evidence="2">The sequence shown here is derived from an EMBL/GenBank/DDBJ whole genome shotgun (WGS) entry which is preliminary data.</text>
</comment>
<feature type="compositionally biased region" description="Basic and acidic residues" evidence="1">
    <location>
        <begin position="20"/>
        <end position="36"/>
    </location>
</feature>
<evidence type="ECO:0000313" key="2">
    <source>
        <dbReference type="EMBL" id="GBO44934.1"/>
    </source>
</evidence>